<sequence length="553" mass="62640">MKVRYHNIRPLTNGSFVHELLQKSLSVSIFALGISDVIRRVGVEPVATQRLYFGAGPAQRQRVGRRIVSHPHRRMVLHARALPLERHGGREEPLRLLHPSQLDDAHDDDDDADERHHAHDHPDDERVHGVERRALIGVRVRIRSGVRFEDHLIGRIGASLARRRRFRRRRRRRRRRLVARQILRLDLHEGCSDSLRHPNAKWARVAVAFERIGRKAVQPEAVFAFVHEIDELRRQVADLVVGHIDGDLAGHGQREEDGRKQRGHVGAVDGDADVGRHDAGHGVGGHGVQRATRDAQSSQPRGIDAVRLIGQRTGLDFEREFAQRRHVLQNAFDVEETHVGVVGHVQNLELRQILERVVFESKQLRQVVEFEDPEFVERLEIAAGQRPDRIVGKIEVTQMVDLAPGVRFGELRYSVVGQIERAQMSCPLERVGRDSLDSVEGQVEALQERHLERRDLDDVGGGHVEVAQGLGDREDVADGLGRQRIVAEVEALDVDQDVGVRRDLLDLVVRQVEFLEEEVLFLEGGQRGFDEAVSREVDGFQVRHVGAVEDVVR</sequence>
<dbReference type="Proteomes" id="UP000014500">
    <property type="component" value="Unassembled WGS sequence"/>
</dbReference>
<feature type="region of interest" description="Disordered" evidence="1">
    <location>
        <begin position="101"/>
        <end position="128"/>
    </location>
</feature>
<protein>
    <submittedName>
        <fullName evidence="2">Uncharacterized protein</fullName>
    </submittedName>
</protein>
<evidence type="ECO:0000313" key="3">
    <source>
        <dbReference type="Proteomes" id="UP000014500"/>
    </source>
</evidence>
<reference evidence="3" key="1">
    <citation type="submission" date="2011-05" db="EMBL/GenBank/DDBJ databases">
        <authorList>
            <person name="Richards S.R."/>
            <person name="Qu J."/>
            <person name="Jiang H."/>
            <person name="Jhangiani S.N."/>
            <person name="Agravi P."/>
            <person name="Goodspeed R."/>
            <person name="Gross S."/>
            <person name="Mandapat C."/>
            <person name="Jackson L."/>
            <person name="Mathew T."/>
            <person name="Pu L."/>
            <person name="Thornton R."/>
            <person name="Saada N."/>
            <person name="Wilczek-Boney K.B."/>
            <person name="Lee S."/>
            <person name="Kovar C."/>
            <person name="Wu Y."/>
            <person name="Scherer S.E."/>
            <person name="Worley K.C."/>
            <person name="Muzny D.M."/>
            <person name="Gibbs R."/>
        </authorList>
    </citation>
    <scope>NUCLEOTIDE SEQUENCE</scope>
    <source>
        <strain evidence="3">Brora</strain>
    </source>
</reference>
<name>T1JKR0_STRMM</name>
<feature type="compositionally biased region" description="Basic and acidic residues" evidence="1">
    <location>
        <begin position="249"/>
        <end position="260"/>
    </location>
</feature>
<organism evidence="2 3">
    <name type="scientific">Strigamia maritima</name>
    <name type="common">European centipede</name>
    <name type="synonym">Geophilus maritimus</name>
    <dbReference type="NCBI Taxonomy" id="126957"/>
    <lineage>
        <taxon>Eukaryota</taxon>
        <taxon>Metazoa</taxon>
        <taxon>Ecdysozoa</taxon>
        <taxon>Arthropoda</taxon>
        <taxon>Myriapoda</taxon>
        <taxon>Chilopoda</taxon>
        <taxon>Pleurostigmophora</taxon>
        <taxon>Geophilomorpha</taxon>
        <taxon>Linotaeniidae</taxon>
        <taxon>Strigamia</taxon>
    </lineage>
</organism>
<accession>T1JKR0</accession>
<evidence type="ECO:0000313" key="2">
    <source>
        <dbReference type="EnsemblMetazoa" id="SMAR014440-PA"/>
    </source>
</evidence>
<dbReference type="HOGENOM" id="CLU_492885_0_0_1"/>
<keyword evidence="3" id="KW-1185">Reference proteome</keyword>
<dbReference type="AlphaFoldDB" id="T1JKR0"/>
<reference evidence="2" key="2">
    <citation type="submission" date="2015-02" db="UniProtKB">
        <authorList>
            <consortium name="EnsemblMetazoa"/>
        </authorList>
    </citation>
    <scope>IDENTIFICATION</scope>
</reference>
<dbReference type="EnsemblMetazoa" id="SMAR014440-RA">
    <property type="protein sequence ID" value="SMAR014440-PA"/>
    <property type="gene ID" value="SMAR014440"/>
</dbReference>
<evidence type="ECO:0000256" key="1">
    <source>
        <dbReference type="SAM" id="MobiDB-lite"/>
    </source>
</evidence>
<dbReference type="EMBL" id="JH431830">
    <property type="status" value="NOT_ANNOTATED_CDS"/>
    <property type="molecule type" value="Genomic_DNA"/>
</dbReference>
<proteinExistence type="predicted"/>
<feature type="region of interest" description="Disordered" evidence="1">
    <location>
        <begin position="249"/>
        <end position="301"/>
    </location>
</feature>
<feature type="compositionally biased region" description="Basic and acidic residues" evidence="1">
    <location>
        <begin position="113"/>
        <end position="128"/>
    </location>
</feature>